<dbReference type="EMBL" id="UOFU01000004">
    <property type="protein sequence ID" value="VAW92724.1"/>
    <property type="molecule type" value="Genomic_DNA"/>
</dbReference>
<dbReference type="AlphaFoldDB" id="A0A3B1AFR8"/>
<dbReference type="Pfam" id="PF10282">
    <property type="entry name" value="Lactonase"/>
    <property type="match status" value="1"/>
</dbReference>
<reference evidence="1" key="1">
    <citation type="submission" date="2018-06" db="EMBL/GenBank/DDBJ databases">
        <authorList>
            <person name="Zhirakovskaya E."/>
        </authorList>
    </citation>
    <scope>NUCLEOTIDE SEQUENCE</scope>
</reference>
<keyword evidence="1" id="KW-0378">Hydrolase</keyword>
<sequence length="410" mass="42155">MKKAARISGKCFRNLRGIAIAAALALVALPSFAAPFAYVTEAFSGSIRVIDTTTNTEISTLSTNANGGDTVVHPSGKFVYVSSGFSSNSRLDVYDTADNSLIAAIPMPGRPAGIAIHPSGDYIYSVHSGAGTGTVLVIDTSTNTVSATVEVAHRISKIAIHPSGNTLYVGKGVSGAITAIDTNTLQAIDVFYLRYAVNDLEMHPSGQYLYASTGRSLLVIDTGTNSIVDSIELRGAYNIAVSSDGSSVYVSGDDMTNSVIFAVDVSANTHTLSGSTVLPGLFYFGLAVHPGGGFVYAVGHMLGSSYPEGPEGVVWVIDTASNQITDTINVAASEGSLRGLPTSITIGPLLEPVGGVATGISAISVTCTNSTSGQSVSIGFGNEKTWDCESSGLQVNTGDSIEMVVTGNAN</sequence>
<dbReference type="InterPro" id="IPR051200">
    <property type="entry name" value="Host-pathogen_enzymatic-act"/>
</dbReference>
<proteinExistence type="predicted"/>
<accession>A0A3B1AFR8</accession>
<dbReference type="EC" id="3.1.1.31" evidence="1"/>
<dbReference type="Gene3D" id="2.130.10.10">
    <property type="entry name" value="YVTN repeat-like/Quinoprotein amine dehydrogenase"/>
    <property type="match status" value="1"/>
</dbReference>
<organism evidence="1">
    <name type="scientific">hydrothermal vent metagenome</name>
    <dbReference type="NCBI Taxonomy" id="652676"/>
    <lineage>
        <taxon>unclassified sequences</taxon>
        <taxon>metagenomes</taxon>
        <taxon>ecological metagenomes</taxon>
    </lineage>
</organism>
<gene>
    <name evidence="1" type="ORF">MNBD_GAMMA20-1960</name>
</gene>
<dbReference type="InterPro" id="IPR019405">
    <property type="entry name" value="Lactonase_7-beta_prop"/>
</dbReference>
<dbReference type="PANTHER" id="PTHR47197">
    <property type="entry name" value="PROTEIN NIRF"/>
    <property type="match status" value="1"/>
</dbReference>
<protein>
    <submittedName>
        <fullName evidence="1">6-phosphogluconolactonase</fullName>
        <ecNumber evidence="1">3.1.1.31</ecNumber>
    </submittedName>
</protein>
<name>A0A3B1AFR8_9ZZZZ</name>
<dbReference type="SUPFAM" id="SSF50974">
    <property type="entry name" value="Nitrous oxide reductase, N-terminal domain"/>
    <property type="match status" value="1"/>
</dbReference>
<dbReference type="InterPro" id="IPR011045">
    <property type="entry name" value="N2O_reductase_N"/>
</dbReference>
<dbReference type="PANTHER" id="PTHR47197:SF3">
    <property type="entry name" value="DIHYDRO-HEME D1 DEHYDROGENASE"/>
    <property type="match status" value="1"/>
</dbReference>
<dbReference type="GO" id="GO:0017057">
    <property type="term" value="F:6-phosphogluconolactonase activity"/>
    <property type="evidence" value="ECO:0007669"/>
    <property type="project" value="UniProtKB-EC"/>
</dbReference>
<dbReference type="InterPro" id="IPR015943">
    <property type="entry name" value="WD40/YVTN_repeat-like_dom_sf"/>
</dbReference>
<evidence type="ECO:0000313" key="1">
    <source>
        <dbReference type="EMBL" id="VAW92724.1"/>
    </source>
</evidence>